<dbReference type="GO" id="GO:0004467">
    <property type="term" value="F:long-chain fatty acid-CoA ligase activity"/>
    <property type="evidence" value="ECO:0007669"/>
    <property type="project" value="UniProtKB-EC"/>
</dbReference>
<evidence type="ECO:0000313" key="1">
    <source>
        <dbReference type="EMBL" id="SPX43193.1"/>
    </source>
</evidence>
<protein>
    <submittedName>
        <fullName evidence="1">Long chain fatty acid CoA ligase</fullName>
        <ecNumber evidence="1">6.2.1.3</ecNumber>
    </submittedName>
</protein>
<dbReference type="EC" id="6.2.1.3" evidence="1"/>
<dbReference type="SUPFAM" id="SSF56801">
    <property type="entry name" value="Acetyl-CoA synthetase-like"/>
    <property type="match status" value="1"/>
</dbReference>
<name>A0A2X1Q1K3_HAEIF</name>
<gene>
    <name evidence="1" type="ORF">NCTC11872_02851</name>
</gene>
<dbReference type="Gene3D" id="3.40.50.980">
    <property type="match status" value="1"/>
</dbReference>
<proteinExistence type="predicted"/>
<accession>A0A2X1Q1K3</accession>
<dbReference type="AlphaFoldDB" id="A0A2X1Q1K3"/>
<organism evidence="1 2">
    <name type="scientific">Haemophilus influenzae</name>
    <dbReference type="NCBI Taxonomy" id="727"/>
    <lineage>
        <taxon>Bacteria</taxon>
        <taxon>Pseudomonadati</taxon>
        <taxon>Pseudomonadota</taxon>
        <taxon>Gammaproteobacteria</taxon>
        <taxon>Pasteurellales</taxon>
        <taxon>Pasteurellaceae</taxon>
        <taxon>Haemophilus</taxon>
    </lineage>
</organism>
<sequence>MMPCGGAKLEPAIGLFFHAIGINIKLGYGMTETTATVFLLA</sequence>
<dbReference type="Proteomes" id="UP000249936">
    <property type="component" value="Unassembled WGS sequence"/>
</dbReference>
<evidence type="ECO:0000313" key="2">
    <source>
        <dbReference type="Proteomes" id="UP000249936"/>
    </source>
</evidence>
<reference evidence="1 2" key="1">
    <citation type="submission" date="2018-06" db="EMBL/GenBank/DDBJ databases">
        <authorList>
            <consortium name="Pathogen Informatics"/>
            <person name="Doyle S."/>
        </authorList>
    </citation>
    <scope>NUCLEOTIDE SEQUENCE [LARGE SCALE GENOMIC DNA]</scope>
    <source>
        <strain evidence="1 2">NCTC11872</strain>
    </source>
</reference>
<dbReference type="EMBL" id="UASK01000012">
    <property type="protein sequence ID" value="SPX43193.1"/>
    <property type="molecule type" value="Genomic_DNA"/>
</dbReference>
<keyword evidence="1" id="KW-0436">Ligase</keyword>